<dbReference type="OrthoDB" id="799591at2"/>
<dbReference type="KEGG" id="muh:HYN43_014655"/>
<evidence type="ECO:0000313" key="3">
    <source>
        <dbReference type="EMBL" id="AYL96462.1"/>
    </source>
</evidence>
<keyword evidence="2" id="KW-0472">Membrane</keyword>
<evidence type="ECO:0000313" key="4">
    <source>
        <dbReference type="Proteomes" id="UP000270046"/>
    </source>
</evidence>
<proteinExistence type="predicted"/>
<accession>A0A494VZS1</accession>
<keyword evidence="4" id="KW-1185">Reference proteome</keyword>
<dbReference type="AlphaFoldDB" id="A0A494VZS1"/>
<sequence length="59" mass="6912">MQINYFVVGGVIIVLIVLVVWIIKTNLKDEKDFEQQIIESEMKPKEHEKSQKEKKGLIN</sequence>
<organism evidence="3 4">
    <name type="scientific">Mucilaginibacter celer</name>
    <dbReference type="NCBI Taxonomy" id="2305508"/>
    <lineage>
        <taxon>Bacteria</taxon>
        <taxon>Pseudomonadati</taxon>
        <taxon>Bacteroidota</taxon>
        <taxon>Sphingobacteriia</taxon>
        <taxon>Sphingobacteriales</taxon>
        <taxon>Sphingobacteriaceae</taxon>
        <taxon>Mucilaginibacter</taxon>
    </lineage>
</organism>
<dbReference type="EMBL" id="CP032869">
    <property type="protein sequence ID" value="AYL96462.1"/>
    <property type="molecule type" value="Genomic_DNA"/>
</dbReference>
<dbReference type="Proteomes" id="UP000270046">
    <property type="component" value="Chromosome"/>
</dbReference>
<dbReference type="RefSeq" id="WP_119410060.1">
    <property type="nucleotide sequence ID" value="NZ_CP032869.1"/>
</dbReference>
<keyword evidence="2" id="KW-0812">Transmembrane</keyword>
<gene>
    <name evidence="3" type="ORF">HYN43_014655</name>
</gene>
<reference evidence="3 4" key="1">
    <citation type="submission" date="2018-10" db="EMBL/GenBank/DDBJ databases">
        <title>Genome sequencing of Mucilaginibacter sp. HYN0043.</title>
        <authorList>
            <person name="Kim M."/>
            <person name="Yi H."/>
        </authorList>
    </citation>
    <scope>NUCLEOTIDE SEQUENCE [LARGE SCALE GENOMIC DNA]</scope>
    <source>
        <strain evidence="3 4">HYN0043</strain>
    </source>
</reference>
<keyword evidence="2" id="KW-1133">Transmembrane helix</keyword>
<feature type="transmembrane region" description="Helical" evidence="2">
    <location>
        <begin position="6"/>
        <end position="23"/>
    </location>
</feature>
<name>A0A494VZS1_9SPHI</name>
<evidence type="ECO:0000256" key="2">
    <source>
        <dbReference type="SAM" id="Phobius"/>
    </source>
</evidence>
<feature type="region of interest" description="Disordered" evidence="1">
    <location>
        <begin position="38"/>
        <end position="59"/>
    </location>
</feature>
<evidence type="ECO:0000256" key="1">
    <source>
        <dbReference type="SAM" id="MobiDB-lite"/>
    </source>
</evidence>
<protein>
    <submittedName>
        <fullName evidence="3">Uncharacterized protein</fullName>
    </submittedName>
</protein>